<feature type="transmembrane region" description="Helical" evidence="1">
    <location>
        <begin position="71"/>
        <end position="90"/>
    </location>
</feature>
<evidence type="ECO:0000256" key="1">
    <source>
        <dbReference type="SAM" id="Phobius"/>
    </source>
</evidence>
<gene>
    <name evidence="2" type="ORF">P9271_18780</name>
</gene>
<dbReference type="EMBL" id="JARTFS010000016">
    <property type="protein sequence ID" value="MED4403355.1"/>
    <property type="molecule type" value="Genomic_DNA"/>
</dbReference>
<feature type="transmembrane region" description="Helical" evidence="1">
    <location>
        <begin position="25"/>
        <end position="44"/>
    </location>
</feature>
<keyword evidence="3" id="KW-1185">Reference proteome</keyword>
<keyword evidence="1" id="KW-1133">Transmembrane helix</keyword>
<accession>A0ABU6P1W7</accession>
<keyword evidence="1" id="KW-0472">Membrane</keyword>
<comment type="caution">
    <text evidence="2">The sequence shown here is derived from an EMBL/GenBank/DDBJ whole genome shotgun (WGS) entry which is preliminary data.</text>
</comment>
<sequence>MNDSLSIIVYLAAAFVITRIPYVRTYLSICYTLLHEVIIVLVGGRTSKRIRLLKNYSSLETSDSPTFKHNLISYVSYTATILIAIGLFYLVSISEYYLILYILIGLMTISIVLWIRHFLDFLWTLSFIALLALPLYFGYETTIMPTAIFLASYIMIQSILNALYVCRQIFLNRKRKGIAAKVKWIPSMILALSLLGQSLFAGYFVVCNFIYNIGLPWGNLEFIHLPWI</sequence>
<dbReference type="RefSeq" id="WP_328015732.1">
    <property type="nucleotide sequence ID" value="NZ_JARTFS010000016.1"/>
</dbReference>
<feature type="transmembrane region" description="Helical" evidence="1">
    <location>
        <begin position="187"/>
        <end position="211"/>
    </location>
</feature>
<feature type="transmembrane region" description="Helical" evidence="1">
    <location>
        <begin position="96"/>
        <end position="114"/>
    </location>
</feature>
<feature type="transmembrane region" description="Helical" evidence="1">
    <location>
        <begin position="121"/>
        <end position="137"/>
    </location>
</feature>
<name>A0ABU6P1W7_9BACI</name>
<keyword evidence="1" id="KW-0812">Transmembrane</keyword>
<feature type="transmembrane region" description="Helical" evidence="1">
    <location>
        <begin position="143"/>
        <end position="166"/>
    </location>
</feature>
<protein>
    <submittedName>
        <fullName evidence="2">Uncharacterized protein</fullName>
    </submittedName>
</protein>
<dbReference type="InterPro" id="IPR049500">
    <property type="entry name" value="Peptidase_M50B-like"/>
</dbReference>
<dbReference type="Proteomes" id="UP001342826">
    <property type="component" value="Unassembled WGS sequence"/>
</dbReference>
<reference evidence="2 3" key="1">
    <citation type="submission" date="2023-03" db="EMBL/GenBank/DDBJ databases">
        <title>Bacillus Genome Sequencing.</title>
        <authorList>
            <person name="Dunlap C."/>
        </authorList>
    </citation>
    <scope>NUCLEOTIDE SEQUENCE [LARGE SCALE GENOMIC DNA]</scope>
    <source>
        <strain evidence="2 3">NRS-1717</strain>
    </source>
</reference>
<organism evidence="2 3">
    <name type="scientific">Metabacillus fastidiosus</name>
    <dbReference type="NCBI Taxonomy" id="1458"/>
    <lineage>
        <taxon>Bacteria</taxon>
        <taxon>Bacillati</taxon>
        <taxon>Bacillota</taxon>
        <taxon>Bacilli</taxon>
        <taxon>Bacillales</taxon>
        <taxon>Bacillaceae</taxon>
        <taxon>Metabacillus</taxon>
    </lineage>
</organism>
<dbReference type="Pfam" id="PF13398">
    <property type="entry name" value="Peptidase_M50B"/>
    <property type="match status" value="1"/>
</dbReference>
<evidence type="ECO:0000313" key="3">
    <source>
        <dbReference type="Proteomes" id="UP001342826"/>
    </source>
</evidence>
<evidence type="ECO:0000313" key="2">
    <source>
        <dbReference type="EMBL" id="MED4403355.1"/>
    </source>
</evidence>
<proteinExistence type="predicted"/>